<protein>
    <submittedName>
        <fullName evidence="1">Uncharacterized protein</fullName>
    </submittedName>
</protein>
<dbReference type="AlphaFoldDB" id="A0A7C1BFS7"/>
<comment type="caution">
    <text evidence="1">The sequence shown here is derived from an EMBL/GenBank/DDBJ whole genome shotgun (WGS) entry which is preliminary data.</text>
</comment>
<name>A0A7C1BFS7_UNCW3</name>
<organism evidence="1">
    <name type="scientific">candidate division WOR-3 bacterium</name>
    <dbReference type="NCBI Taxonomy" id="2052148"/>
    <lineage>
        <taxon>Bacteria</taxon>
        <taxon>Bacteria division WOR-3</taxon>
    </lineage>
</organism>
<dbReference type="EMBL" id="DRBW01000095">
    <property type="protein sequence ID" value="HDM90068.1"/>
    <property type="molecule type" value="Genomic_DNA"/>
</dbReference>
<sequence length="65" mass="7463">MPRKAMVMTVGTGNYSILAYGFDPLDERKAGAFMEYLERQVMPEFVKDFEKLSGEVTFPQIEVRP</sequence>
<accession>A0A7C1BFS7</accession>
<gene>
    <name evidence="1" type="ORF">ENG67_02540</name>
</gene>
<proteinExistence type="predicted"/>
<dbReference type="Proteomes" id="UP000885931">
    <property type="component" value="Unassembled WGS sequence"/>
</dbReference>
<evidence type="ECO:0000313" key="1">
    <source>
        <dbReference type="EMBL" id="HDM90068.1"/>
    </source>
</evidence>
<reference evidence="1" key="1">
    <citation type="journal article" date="2020" name="mSystems">
        <title>Genome- and Community-Level Interaction Insights into Carbon Utilization and Element Cycling Functions of Hydrothermarchaeota in Hydrothermal Sediment.</title>
        <authorList>
            <person name="Zhou Z."/>
            <person name="Liu Y."/>
            <person name="Xu W."/>
            <person name="Pan J."/>
            <person name="Luo Z.H."/>
            <person name="Li M."/>
        </authorList>
    </citation>
    <scope>NUCLEOTIDE SEQUENCE [LARGE SCALE GENOMIC DNA]</scope>
    <source>
        <strain evidence="1">HyVt-237</strain>
    </source>
</reference>